<dbReference type="GO" id="GO:0071949">
    <property type="term" value="F:FAD binding"/>
    <property type="evidence" value="ECO:0007669"/>
    <property type="project" value="InterPro"/>
</dbReference>
<evidence type="ECO:0000313" key="4">
    <source>
        <dbReference type="EMBL" id="APA95874.1"/>
    </source>
</evidence>
<keyword evidence="6" id="KW-1185">Reference proteome</keyword>
<dbReference type="Proteomes" id="UP000180166">
    <property type="component" value="Chromosome"/>
</dbReference>
<dbReference type="Pfam" id="PF01494">
    <property type="entry name" value="FAD_binding_3"/>
    <property type="match status" value="2"/>
</dbReference>
<dbReference type="EMBL" id="BBYQ01000157">
    <property type="protein sequence ID" value="GAP32427.1"/>
    <property type="molecule type" value="Genomic_DNA"/>
</dbReference>
<keyword evidence="2 5" id="KW-0503">Monooxygenase</keyword>
<reference evidence="6" key="1">
    <citation type="submission" date="2015-07" db="EMBL/GenBank/DDBJ databases">
        <title>Nocardia seriolae U-1 whole genome shotgun sequence.</title>
        <authorList>
            <person name="Imajoh M."/>
            <person name="Fukumoto Y."/>
            <person name="Sukeda M."/>
            <person name="Yamane J."/>
            <person name="Yamasaki K."/>
            <person name="Shimizu M."/>
            <person name="Ohnishi K."/>
            <person name="Oshima S."/>
        </authorList>
    </citation>
    <scope>NUCLEOTIDE SEQUENCE [LARGE SCALE GENOMIC DNA]</scope>
    <source>
        <strain evidence="6">U-1</strain>
    </source>
</reference>
<keyword evidence="1 4" id="KW-0560">Oxidoreductase</keyword>
<evidence type="ECO:0000256" key="1">
    <source>
        <dbReference type="ARBA" id="ARBA00023002"/>
    </source>
</evidence>
<dbReference type="InterPro" id="IPR036188">
    <property type="entry name" value="FAD/NAD-bd_sf"/>
</dbReference>
<dbReference type="RefSeq" id="WP_033090791.1">
    <property type="nucleotide sequence ID" value="NZ_AP017900.1"/>
</dbReference>
<organism evidence="4 7">
    <name type="scientific">Nocardia seriolae</name>
    <dbReference type="NCBI Taxonomy" id="37332"/>
    <lineage>
        <taxon>Bacteria</taxon>
        <taxon>Bacillati</taxon>
        <taxon>Actinomycetota</taxon>
        <taxon>Actinomycetes</taxon>
        <taxon>Mycobacteriales</taxon>
        <taxon>Nocardiaceae</taxon>
        <taxon>Nocardia</taxon>
    </lineage>
</organism>
<evidence type="ECO:0000313" key="7">
    <source>
        <dbReference type="Proteomes" id="UP000180166"/>
    </source>
</evidence>
<dbReference type="PRINTS" id="PR00420">
    <property type="entry name" value="RNGMNOXGNASE"/>
</dbReference>
<dbReference type="PANTHER" id="PTHR13789">
    <property type="entry name" value="MONOOXYGENASE"/>
    <property type="match status" value="1"/>
</dbReference>
<proteinExistence type="predicted"/>
<dbReference type="EC" id="1.14.13.1" evidence="4"/>
<feature type="domain" description="FAD-binding" evidence="3">
    <location>
        <begin position="261"/>
        <end position="321"/>
    </location>
</feature>
<dbReference type="PANTHER" id="PTHR13789:SF309">
    <property type="entry name" value="PUTATIVE (AFU_ORTHOLOGUE AFUA_6G14510)-RELATED"/>
    <property type="match status" value="1"/>
</dbReference>
<reference evidence="5 6" key="2">
    <citation type="journal article" date="2016" name="Genome Announc.">
        <title>Draft Genome Sequence of Erythromycin- and Oxytetracycline-Sensitive Nocardia seriolae Strain U-1 (NBRC 110359).</title>
        <authorList>
            <person name="Imajoh M."/>
            <person name="Sukeda M."/>
            <person name="Shimizu M."/>
            <person name="Yamane J."/>
            <person name="Ohnishi K."/>
            <person name="Oshima S."/>
        </authorList>
    </citation>
    <scope>NUCLEOTIDE SEQUENCE [LARGE SCALE GENOMIC DNA]</scope>
    <source>
        <strain evidence="5 6">U-1</strain>
    </source>
</reference>
<reference evidence="4 7" key="3">
    <citation type="submission" date="2016-10" db="EMBL/GenBank/DDBJ databases">
        <title>Genome sequence of Nocardia seriolae strain EM150506, isolated from Anguila japonica.</title>
        <authorList>
            <person name="Han H.-J."/>
        </authorList>
    </citation>
    <scope>NUCLEOTIDE SEQUENCE [LARGE SCALE GENOMIC DNA]</scope>
    <source>
        <strain evidence="4 7">EM150506</strain>
    </source>
</reference>
<dbReference type="EMBL" id="CP017839">
    <property type="protein sequence ID" value="APA95874.1"/>
    <property type="molecule type" value="Genomic_DNA"/>
</dbReference>
<dbReference type="InterPro" id="IPR002938">
    <property type="entry name" value="FAD-bd"/>
</dbReference>
<feature type="domain" description="FAD-binding" evidence="3">
    <location>
        <begin position="7"/>
        <end position="159"/>
    </location>
</feature>
<evidence type="ECO:0000259" key="3">
    <source>
        <dbReference type="Pfam" id="PF01494"/>
    </source>
</evidence>
<dbReference type="KEGG" id="nsr:NS506_01806"/>
<dbReference type="AlphaFoldDB" id="A0A0B8NF89"/>
<dbReference type="SMR" id="A0A0B8NF89"/>
<evidence type="ECO:0000313" key="5">
    <source>
        <dbReference type="EMBL" id="GAP32427.1"/>
    </source>
</evidence>
<sequence>MPKAVRVGGGIGGLATAIAFALRGWEIEVLERSTRIEEVGAGLSLWPNALRALAALGLGETVRGLAREEDSAGIRDSSGRWLSRTDTETIRVRYGSPVMMHRADLLAILRAAIPEHAVHTGISVTEVQADGTVVHSAGTSAGDVVVGADGIRSGVRRAVCGVIEPRCSGYTAWRVVCTPTEPISDMGESWGSGERFGYSTLPDGRVYCFATADMAAGTRGGGLLELCARFGSWHEPIPALLAAIDETAILKHDIYELPPLKTYVAGRIALIGDAAHAMTPNLGQGACQALEDAVVLAHVATRDGDLTRYDSERRPRTQMIRKRSRLIGTVGQLSSPTAVLARNALLRSVPPTMQLKSLAPVLDWECC</sequence>
<dbReference type="GO" id="GO:0018658">
    <property type="term" value="F:salicylate 1-monooxygenase activity"/>
    <property type="evidence" value="ECO:0007669"/>
    <property type="project" value="UniProtKB-EC"/>
</dbReference>
<evidence type="ECO:0000256" key="2">
    <source>
        <dbReference type="ARBA" id="ARBA00023033"/>
    </source>
</evidence>
<evidence type="ECO:0000313" key="6">
    <source>
        <dbReference type="Proteomes" id="UP000037179"/>
    </source>
</evidence>
<dbReference type="Gene3D" id="3.50.50.60">
    <property type="entry name" value="FAD/NAD(P)-binding domain"/>
    <property type="match status" value="1"/>
</dbReference>
<dbReference type="InterPro" id="IPR050493">
    <property type="entry name" value="FAD-dep_Monooxygenase_BioMet"/>
</dbReference>
<gene>
    <name evidence="4" type="ORF">NS506_01806</name>
    <name evidence="5" type="ORF">NSK11_contig00157-0018</name>
</gene>
<dbReference type="OrthoDB" id="4568714at2"/>
<protein>
    <submittedName>
        <fullName evidence="4 5">Monooxygenase</fullName>
        <ecNumber evidence="4">1.14.13.1</ecNumber>
    </submittedName>
</protein>
<accession>A0A0B8NF89</accession>
<name>A0A0B8NF89_9NOCA</name>
<dbReference type="Proteomes" id="UP000037179">
    <property type="component" value="Unassembled WGS sequence"/>
</dbReference>
<dbReference type="SUPFAM" id="SSF51905">
    <property type="entry name" value="FAD/NAD(P)-binding domain"/>
    <property type="match status" value="1"/>
</dbReference>